<feature type="transmembrane region" description="Helical" evidence="1">
    <location>
        <begin position="362"/>
        <end position="392"/>
    </location>
</feature>
<accession>A0ABN1LGQ1</accession>
<proteinExistence type="predicted"/>
<reference evidence="2 3" key="1">
    <citation type="journal article" date="2019" name="Int. J. Syst. Evol. Microbiol.">
        <title>The Global Catalogue of Microorganisms (GCM) 10K type strain sequencing project: providing services to taxonomists for standard genome sequencing and annotation.</title>
        <authorList>
            <consortium name="The Broad Institute Genomics Platform"/>
            <consortium name="The Broad Institute Genome Sequencing Center for Infectious Disease"/>
            <person name="Wu L."/>
            <person name="Ma J."/>
        </authorList>
    </citation>
    <scope>NUCLEOTIDE SEQUENCE [LARGE SCALE GENOMIC DNA]</scope>
    <source>
        <strain evidence="2 3">JCM 6485</strain>
    </source>
</reference>
<evidence type="ECO:0000313" key="3">
    <source>
        <dbReference type="Proteomes" id="UP001501764"/>
    </source>
</evidence>
<feature type="transmembrane region" description="Helical" evidence="1">
    <location>
        <begin position="259"/>
        <end position="284"/>
    </location>
</feature>
<name>A0ABN1LGQ1_9CLOT</name>
<keyword evidence="1" id="KW-0812">Transmembrane</keyword>
<keyword evidence="1" id="KW-1133">Transmembrane helix</keyword>
<feature type="transmembrane region" description="Helical" evidence="1">
    <location>
        <begin position="159"/>
        <end position="182"/>
    </location>
</feature>
<feature type="transmembrane region" description="Helical" evidence="1">
    <location>
        <begin position="228"/>
        <end position="247"/>
    </location>
</feature>
<keyword evidence="3" id="KW-1185">Reference proteome</keyword>
<feature type="transmembrane region" description="Helical" evidence="1">
    <location>
        <begin position="128"/>
        <end position="147"/>
    </location>
</feature>
<evidence type="ECO:0000313" key="2">
    <source>
        <dbReference type="EMBL" id="GAA0855807.1"/>
    </source>
</evidence>
<evidence type="ECO:0000256" key="1">
    <source>
        <dbReference type="SAM" id="Phobius"/>
    </source>
</evidence>
<feature type="transmembrane region" description="Helical" evidence="1">
    <location>
        <begin position="85"/>
        <end position="108"/>
    </location>
</feature>
<comment type="caution">
    <text evidence="2">The sequence shown here is derived from an EMBL/GenBank/DDBJ whole genome shotgun (WGS) entry which is preliminary data.</text>
</comment>
<protein>
    <submittedName>
        <fullName evidence="2">Uncharacterized protein</fullName>
    </submittedName>
</protein>
<sequence length="409" mass="47613">MQYLLILIFDIFIFEECISRIIPQIRYFDEILSIISIFCVFVIICLRPKRIKILNKNDLKIIKYLLVFIVIGFLSTFIYNKNFNITIGMLKDILAVVKPFMNFLFFTIIFKNVDKDKLLVKVSKRCRLYLAVMFIFCIMNYFINIGMDHGVRFGFRVFTFLYTHPTYLAFSVIILICILIANNNKKNNIYIVFGMIILISTFRSKAFIFVLSYLLINIYYKYSSKFKVRYFIIIGIIGVLCTSSKIEDYFIHGLDAARPALYIIGLKILIDYFPFGTGFCSFGSSLSGKYYSPVYAQYGINNVSGLTIDNYAYMADSFWPYIVGQFGLSGLIIYLLMLLNIYKSIKLRYSLSKNKQKAVDLLIFYLLFASTAEAIFIDVTGQFAFIILAVFLGNYEYNKNFNLEREDLK</sequence>
<keyword evidence="1" id="KW-0472">Membrane</keyword>
<dbReference type="EMBL" id="BAAACO010000001">
    <property type="protein sequence ID" value="GAA0855807.1"/>
    <property type="molecule type" value="Genomic_DNA"/>
</dbReference>
<gene>
    <name evidence="2" type="ORF">GCM10008916_02820</name>
</gene>
<feature type="transmembrane region" description="Helical" evidence="1">
    <location>
        <begin position="31"/>
        <end position="49"/>
    </location>
</feature>
<organism evidence="2 3">
    <name type="scientific">Clostridium nitritogenes</name>
    <dbReference type="NCBI Taxonomy" id="83340"/>
    <lineage>
        <taxon>Bacteria</taxon>
        <taxon>Bacillati</taxon>
        <taxon>Bacillota</taxon>
        <taxon>Clostridia</taxon>
        <taxon>Eubacteriales</taxon>
        <taxon>Clostridiaceae</taxon>
        <taxon>Clostridium</taxon>
    </lineage>
</organism>
<dbReference type="RefSeq" id="WP_346025732.1">
    <property type="nucleotide sequence ID" value="NZ_BAAACO010000001.1"/>
</dbReference>
<feature type="transmembrane region" description="Helical" evidence="1">
    <location>
        <begin position="61"/>
        <end position="79"/>
    </location>
</feature>
<dbReference type="Proteomes" id="UP001501764">
    <property type="component" value="Unassembled WGS sequence"/>
</dbReference>
<feature type="transmembrane region" description="Helical" evidence="1">
    <location>
        <begin position="318"/>
        <end position="342"/>
    </location>
</feature>
<feature type="transmembrane region" description="Helical" evidence="1">
    <location>
        <begin position="189"/>
        <end position="216"/>
    </location>
</feature>